<feature type="transmembrane region" description="Helical" evidence="6">
    <location>
        <begin position="196"/>
        <end position="223"/>
    </location>
</feature>
<keyword evidence="10" id="KW-1185">Reference proteome</keyword>
<feature type="domain" description="Cytochrome C biogenesis protein transmembrane" evidence="8">
    <location>
        <begin position="79"/>
        <end position="290"/>
    </location>
</feature>
<feature type="chain" id="PRO_5045849116" evidence="7">
    <location>
        <begin position="24"/>
        <end position="549"/>
    </location>
</feature>
<dbReference type="RefSeq" id="WP_378981077.1">
    <property type="nucleotide sequence ID" value="NZ_JBHSBW010000003.1"/>
</dbReference>
<dbReference type="Pfam" id="PF02683">
    <property type="entry name" value="DsbD_TM"/>
    <property type="match status" value="1"/>
</dbReference>
<feature type="signal peptide" evidence="7">
    <location>
        <begin position="1"/>
        <end position="23"/>
    </location>
</feature>
<evidence type="ECO:0000256" key="7">
    <source>
        <dbReference type="SAM" id="SignalP"/>
    </source>
</evidence>
<feature type="transmembrane region" description="Helical" evidence="6">
    <location>
        <begin position="79"/>
        <end position="108"/>
    </location>
</feature>
<feature type="transmembrane region" description="Helical" evidence="6">
    <location>
        <begin position="304"/>
        <end position="322"/>
    </location>
</feature>
<evidence type="ECO:0000259" key="8">
    <source>
        <dbReference type="Pfam" id="PF02683"/>
    </source>
</evidence>
<keyword evidence="7" id="KW-0732">Signal</keyword>
<proteinExistence type="predicted"/>
<sequence>MKFIKKAFLGLLFAYLMCSNVSAQDNTSIKDLTFTEINPELVDSTLKGTDTSATIIEHSIEHPKNVFQPKDDHKTLWEIFIAGFVGGVAALLMPCIFPMLPLTVSFFTKGSTKGKAFRRAGLYGFLIILIYVVLGLLVTIIFGADALNSLSTNGIFNFCFFLLLVSFAASFFGAYEITLPSSWINKMDSGSDKSGVAGLFFMAGTLTLVSFSCTGPIIGTLLVQAATTGALLGPAVGMFGFSLALAIPFVLFALFPSAMNRLPKSGGWLNSVKVVLGFLELAFALKFLSNVDLAYHWEWFDREIFLSLWVIIFGMLGIYLLGKLRFIHDSPMTFISVPRLFLAIIILAFTVYLVPGMWGAPLKSISAFLPPQETQDFDLYTAGLLNPKHKAANGERHKYQDKFHAPLKLDAYFDYNEGLAAAKRLNKPILIDFTGHACVNCRKMEANVWSDKIVYKMISNEYVLIQLYVDDKSELAPEDIIISAEGKKLNTIGKKWSELQIQKFHSNSQPFYVLLDPKTETLLGPPQGADYEIANYQMFLKTGLQAFGK</sequence>
<keyword evidence="3" id="KW-0201">Cytochrome c-type biogenesis</keyword>
<dbReference type="PANTHER" id="PTHR32234">
    <property type="entry name" value="THIOL:DISULFIDE INTERCHANGE PROTEIN DSBD"/>
    <property type="match status" value="1"/>
</dbReference>
<dbReference type="PANTHER" id="PTHR32234:SF0">
    <property type="entry name" value="THIOL:DISULFIDE INTERCHANGE PROTEIN DSBD"/>
    <property type="match status" value="1"/>
</dbReference>
<reference evidence="10" key="1">
    <citation type="journal article" date="2019" name="Int. J. Syst. Evol. Microbiol.">
        <title>The Global Catalogue of Microorganisms (GCM) 10K type strain sequencing project: providing services to taxonomists for standard genome sequencing and annotation.</title>
        <authorList>
            <consortium name="The Broad Institute Genomics Platform"/>
            <consortium name="The Broad Institute Genome Sequencing Center for Infectious Disease"/>
            <person name="Wu L."/>
            <person name="Ma J."/>
        </authorList>
    </citation>
    <scope>NUCLEOTIDE SEQUENCE [LARGE SCALE GENOMIC DNA]</scope>
    <source>
        <strain evidence="10">CCM 8691</strain>
    </source>
</reference>
<feature type="transmembrane region" description="Helical" evidence="6">
    <location>
        <begin position="235"/>
        <end position="255"/>
    </location>
</feature>
<feature type="transmembrane region" description="Helical" evidence="6">
    <location>
        <begin position="155"/>
        <end position="175"/>
    </location>
</feature>
<dbReference type="SUPFAM" id="SSF52833">
    <property type="entry name" value="Thioredoxin-like"/>
    <property type="match status" value="1"/>
</dbReference>
<dbReference type="EMBL" id="JBHSBW010000003">
    <property type="protein sequence ID" value="MFC4209810.1"/>
    <property type="molecule type" value="Genomic_DNA"/>
</dbReference>
<dbReference type="Pfam" id="PF13899">
    <property type="entry name" value="Thioredoxin_7"/>
    <property type="match status" value="1"/>
</dbReference>
<evidence type="ECO:0000313" key="10">
    <source>
        <dbReference type="Proteomes" id="UP001595789"/>
    </source>
</evidence>
<evidence type="ECO:0000256" key="3">
    <source>
        <dbReference type="ARBA" id="ARBA00022748"/>
    </source>
</evidence>
<gene>
    <name evidence="9" type="ORF">ACFOWA_01375</name>
</gene>
<evidence type="ECO:0000256" key="1">
    <source>
        <dbReference type="ARBA" id="ARBA00004141"/>
    </source>
</evidence>
<evidence type="ECO:0000256" key="5">
    <source>
        <dbReference type="ARBA" id="ARBA00023136"/>
    </source>
</evidence>
<name>A0ABV8P6K0_9SPHI</name>
<accession>A0ABV8P6K0</accession>
<dbReference type="InterPro" id="IPR036249">
    <property type="entry name" value="Thioredoxin-like_sf"/>
</dbReference>
<evidence type="ECO:0000313" key="9">
    <source>
        <dbReference type="EMBL" id="MFC4209810.1"/>
    </source>
</evidence>
<evidence type="ECO:0000256" key="2">
    <source>
        <dbReference type="ARBA" id="ARBA00022692"/>
    </source>
</evidence>
<comment type="caution">
    <text evidence="9">The sequence shown here is derived from an EMBL/GenBank/DDBJ whole genome shotgun (WGS) entry which is preliminary data.</text>
</comment>
<feature type="transmembrane region" description="Helical" evidence="6">
    <location>
        <begin position="267"/>
        <end position="284"/>
    </location>
</feature>
<dbReference type="InterPro" id="IPR003834">
    <property type="entry name" value="Cyt_c_assmbl_TM_dom"/>
</dbReference>
<feature type="transmembrane region" description="Helical" evidence="6">
    <location>
        <begin position="120"/>
        <end position="143"/>
    </location>
</feature>
<comment type="subcellular location">
    <subcellularLocation>
        <location evidence="1">Membrane</location>
        <topology evidence="1">Multi-pass membrane protein</topology>
    </subcellularLocation>
</comment>
<dbReference type="Gene3D" id="3.40.30.10">
    <property type="entry name" value="Glutaredoxin"/>
    <property type="match status" value="1"/>
</dbReference>
<evidence type="ECO:0000256" key="4">
    <source>
        <dbReference type="ARBA" id="ARBA00022989"/>
    </source>
</evidence>
<dbReference type="Proteomes" id="UP001595789">
    <property type="component" value="Unassembled WGS sequence"/>
</dbReference>
<evidence type="ECO:0000256" key="6">
    <source>
        <dbReference type="SAM" id="Phobius"/>
    </source>
</evidence>
<organism evidence="9 10">
    <name type="scientific">Pedobacter lithocola</name>
    <dbReference type="NCBI Taxonomy" id="1908239"/>
    <lineage>
        <taxon>Bacteria</taxon>
        <taxon>Pseudomonadati</taxon>
        <taxon>Bacteroidota</taxon>
        <taxon>Sphingobacteriia</taxon>
        <taxon>Sphingobacteriales</taxon>
        <taxon>Sphingobacteriaceae</taxon>
        <taxon>Pedobacter</taxon>
    </lineage>
</organism>
<keyword evidence="5 6" id="KW-0472">Membrane</keyword>
<feature type="transmembrane region" description="Helical" evidence="6">
    <location>
        <begin position="334"/>
        <end position="358"/>
    </location>
</feature>
<keyword evidence="2 6" id="KW-0812">Transmembrane</keyword>
<protein>
    <submittedName>
        <fullName evidence="9">Protein-disulfide reductase DsbD family protein</fullName>
    </submittedName>
</protein>
<keyword evidence="4 6" id="KW-1133">Transmembrane helix</keyword>